<dbReference type="AlphaFoldDB" id="H6LB21"/>
<dbReference type="GO" id="GO:0003700">
    <property type="term" value="F:DNA-binding transcription factor activity"/>
    <property type="evidence" value="ECO:0007669"/>
    <property type="project" value="TreeGrafter"/>
</dbReference>
<dbReference type="SMART" id="SM00530">
    <property type="entry name" value="HTH_XRE"/>
    <property type="match status" value="1"/>
</dbReference>
<dbReference type="eggNOG" id="COG3620">
    <property type="taxonomic scope" value="Bacteria"/>
</dbReference>
<dbReference type="InterPro" id="IPR010982">
    <property type="entry name" value="Lambda_DNA-bd_dom_sf"/>
</dbReference>
<name>H6LB21_SAPGL</name>
<keyword evidence="1" id="KW-0238">DNA-binding</keyword>
<dbReference type="EMBL" id="CP002832">
    <property type="protein sequence ID" value="AFC26986.1"/>
    <property type="molecule type" value="Genomic_DNA"/>
</dbReference>
<gene>
    <name evidence="3" type="ORF">SGRA_p0046</name>
</gene>
<organism evidence="3 4">
    <name type="scientific">Saprospira grandis (strain Lewin)</name>
    <dbReference type="NCBI Taxonomy" id="984262"/>
    <lineage>
        <taxon>Bacteria</taxon>
        <taxon>Pseudomonadati</taxon>
        <taxon>Bacteroidota</taxon>
        <taxon>Saprospiria</taxon>
        <taxon>Saprospirales</taxon>
        <taxon>Saprospiraceae</taxon>
        <taxon>Saprospira</taxon>
    </lineage>
</organism>
<dbReference type="InterPro" id="IPR001387">
    <property type="entry name" value="Cro/C1-type_HTH"/>
</dbReference>
<dbReference type="SUPFAM" id="SSF47413">
    <property type="entry name" value="lambda repressor-like DNA-binding domains"/>
    <property type="match status" value="1"/>
</dbReference>
<evidence type="ECO:0000313" key="3">
    <source>
        <dbReference type="EMBL" id="AFC26986.1"/>
    </source>
</evidence>
<dbReference type="GO" id="GO:0003677">
    <property type="term" value="F:DNA binding"/>
    <property type="evidence" value="ECO:0007669"/>
    <property type="project" value="UniProtKB-KW"/>
</dbReference>
<evidence type="ECO:0000259" key="2">
    <source>
        <dbReference type="PROSITE" id="PS50943"/>
    </source>
</evidence>
<dbReference type="PANTHER" id="PTHR46797">
    <property type="entry name" value="HTH-TYPE TRANSCRIPTIONAL REGULATOR"/>
    <property type="match status" value="1"/>
</dbReference>
<dbReference type="OrthoDB" id="337567at2"/>
<dbReference type="KEGG" id="sgn:SGRA_p0046"/>
<proteinExistence type="predicted"/>
<evidence type="ECO:0000313" key="4">
    <source>
        <dbReference type="Proteomes" id="UP000007519"/>
    </source>
</evidence>
<dbReference type="CDD" id="cd00093">
    <property type="entry name" value="HTH_XRE"/>
    <property type="match status" value="1"/>
</dbReference>
<dbReference type="GO" id="GO:0005829">
    <property type="term" value="C:cytosol"/>
    <property type="evidence" value="ECO:0007669"/>
    <property type="project" value="TreeGrafter"/>
</dbReference>
<dbReference type="RefSeq" id="WP_015695540.1">
    <property type="nucleotide sequence ID" value="NC_016936.1"/>
</dbReference>
<dbReference type="PROSITE" id="PS50943">
    <property type="entry name" value="HTH_CROC1"/>
    <property type="match status" value="1"/>
</dbReference>
<dbReference type="PANTHER" id="PTHR46797:SF1">
    <property type="entry name" value="METHYLPHOSPHONATE SYNTHASE"/>
    <property type="match status" value="1"/>
</dbReference>
<keyword evidence="4" id="KW-1185">Reference proteome</keyword>
<feature type="domain" description="HTH cro/C1-type" evidence="2">
    <location>
        <begin position="61"/>
        <end position="115"/>
    </location>
</feature>
<dbReference type="HOGENOM" id="CLU_066192_20_1_10"/>
<dbReference type="Gene3D" id="1.10.260.40">
    <property type="entry name" value="lambda repressor-like DNA-binding domains"/>
    <property type="match status" value="1"/>
</dbReference>
<dbReference type="InterPro" id="IPR050807">
    <property type="entry name" value="TransReg_Diox_bact_type"/>
</dbReference>
<dbReference type="Pfam" id="PF01381">
    <property type="entry name" value="HTH_3"/>
    <property type="match status" value="1"/>
</dbReference>
<sequence length="122" mass="13785">MKKITTVNELISQKYGAPNTKERANFSTASLLMHFNEEMNEIPAENISARQDKAMEIFGLIKEIREQAGLTQENIAEKTGLKASYISRVENKKADIQFSSLLKILAGLNIDIQFSFRETETT</sequence>
<dbReference type="Proteomes" id="UP000007519">
    <property type="component" value="Plasmid unnamed"/>
</dbReference>
<geneLocation type="plasmid" evidence="4">
    <name>SGRA01</name>
</geneLocation>
<accession>H6LB21</accession>
<keyword evidence="3" id="KW-0614">Plasmid</keyword>
<evidence type="ECO:0000256" key="1">
    <source>
        <dbReference type="ARBA" id="ARBA00023125"/>
    </source>
</evidence>
<reference evidence="3 4" key="1">
    <citation type="journal article" date="2012" name="Stand. Genomic Sci.">
        <title>Complete genome sequencing and analysis of Saprospira grandis str. Lewin, a predatory marine bacterium.</title>
        <authorList>
            <person name="Saw J.H."/>
            <person name="Yuryev A."/>
            <person name="Kanbe M."/>
            <person name="Hou S."/>
            <person name="Young A.G."/>
            <person name="Aizawa S."/>
            <person name="Alam M."/>
        </authorList>
    </citation>
    <scope>NUCLEOTIDE SEQUENCE [LARGE SCALE GENOMIC DNA]</scope>
    <source>
        <strain evidence="3 4">Lewin</strain>
        <plasmid evidence="4">Plasmid SGRA01</plasmid>
    </source>
</reference>
<protein>
    <submittedName>
        <fullName evidence="3">Transcriptional regulator, Xre family protein</fullName>
    </submittedName>
</protein>